<protein>
    <submittedName>
        <fullName evidence="1">Uncharacterized protein</fullName>
    </submittedName>
</protein>
<gene>
    <name evidence="1" type="ORF">QYF61_027983</name>
</gene>
<evidence type="ECO:0000313" key="1">
    <source>
        <dbReference type="EMBL" id="KAK4817120.1"/>
    </source>
</evidence>
<evidence type="ECO:0000313" key="2">
    <source>
        <dbReference type="Proteomes" id="UP001333110"/>
    </source>
</evidence>
<proteinExistence type="predicted"/>
<organism evidence="1 2">
    <name type="scientific">Mycteria americana</name>
    <name type="common">Wood stork</name>
    <dbReference type="NCBI Taxonomy" id="33587"/>
    <lineage>
        <taxon>Eukaryota</taxon>
        <taxon>Metazoa</taxon>
        <taxon>Chordata</taxon>
        <taxon>Craniata</taxon>
        <taxon>Vertebrata</taxon>
        <taxon>Euteleostomi</taxon>
        <taxon>Archelosauria</taxon>
        <taxon>Archosauria</taxon>
        <taxon>Dinosauria</taxon>
        <taxon>Saurischia</taxon>
        <taxon>Theropoda</taxon>
        <taxon>Coelurosauria</taxon>
        <taxon>Aves</taxon>
        <taxon>Neognathae</taxon>
        <taxon>Neoaves</taxon>
        <taxon>Aequornithes</taxon>
        <taxon>Ciconiiformes</taxon>
        <taxon>Ciconiidae</taxon>
        <taxon>Mycteria</taxon>
    </lineage>
</organism>
<dbReference type="Proteomes" id="UP001333110">
    <property type="component" value="Unassembled WGS sequence"/>
</dbReference>
<comment type="caution">
    <text evidence="1">The sequence shown here is derived from an EMBL/GenBank/DDBJ whole genome shotgun (WGS) entry which is preliminary data.</text>
</comment>
<keyword evidence="2" id="KW-1185">Reference proteome</keyword>
<dbReference type="EMBL" id="JAUNZN010000009">
    <property type="protein sequence ID" value="KAK4817120.1"/>
    <property type="molecule type" value="Genomic_DNA"/>
</dbReference>
<accession>A0AAN7NK25</accession>
<name>A0AAN7NK25_MYCAM</name>
<sequence>MWAEEESLSGMAVTGPLGKKDTYKKDIKPWECVQRRVRKMDERLRSLGLFSLEKRRLRVTSSQSTSSSRGAAEGEVLICSLW</sequence>
<reference evidence="1 2" key="1">
    <citation type="journal article" date="2023" name="J. Hered.">
        <title>Chromosome-level genome of the wood stork (Mycteria americana) provides insight into avian chromosome evolution.</title>
        <authorList>
            <person name="Flamio R. Jr."/>
            <person name="Ramstad K.M."/>
        </authorList>
    </citation>
    <scope>NUCLEOTIDE SEQUENCE [LARGE SCALE GENOMIC DNA]</scope>
    <source>
        <strain evidence="1">JAX WOST 10</strain>
    </source>
</reference>
<dbReference type="AlphaFoldDB" id="A0AAN7NK25"/>